<accession>A0A7X2P991</accession>
<gene>
    <name evidence="1" type="ORF">FYJ60_07370</name>
</gene>
<dbReference type="SUPFAM" id="SSF110738">
    <property type="entry name" value="Glycerate kinase I"/>
    <property type="match status" value="1"/>
</dbReference>
<dbReference type="EMBL" id="VUMV01000004">
    <property type="protein sequence ID" value="MST82131.1"/>
    <property type="molecule type" value="Genomic_DNA"/>
</dbReference>
<protein>
    <submittedName>
        <fullName evidence="1">Glycerate kinase</fullName>
    </submittedName>
</protein>
<name>A0A7X2P991_9FIRM</name>
<organism evidence="1 2">
    <name type="scientific">Bilifractor porci</name>
    <dbReference type="NCBI Taxonomy" id="2606636"/>
    <lineage>
        <taxon>Bacteria</taxon>
        <taxon>Bacillati</taxon>
        <taxon>Bacillota</taxon>
        <taxon>Clostridia</taxon>
        <taxon>Lachnospirales</taxon>
        <taxon>Lachnospiraceae</taxon>
        <taxon>Bilifractor</taxon>
    </lineage>
</organism>
<dbReference type="Pfam" id="PF02595">
    <property type="entry name" value="Gly_kinase"/>
    <property type="match status" value="1"/>
</dbReference>
<dbReference type="InterPro" id="IPR018197">
    <property type="entry name" value="Glycerate_kinase_RE-like"/>
</dbReference>
<evidence type="ECO:0000313" key="2">
    <source>
        <dbReference type="Proteomes" id="UP000466864"/>
    </source>
</evidence>
<dbReference type="PANTHER" id="PTHR21599">
    <property type="entry name" value="GLYCERATE KINASE"/>
    <property type="match status" value="1"/>
</dbReference>
<keyword evidence="1" id="KW-0418">Kinase</keyword>
<dbReference type="Proteomes" id="UP000466864">
    <property type="component" value="Unassembled WGS sequence"/>
</dbReference>
<dbReference type="PANTHER" id="PTHR21599:SF0">
    <property type="entry name" value="GLYCERATE KINASE"/>
    <property type="match status" value="1"/>
</dbReference>
<sequence>MKVVIAIVSLKGSLTSLEAGDAIRAGVRKADPNAQIIVRPVSDGGEGTVEALTLGMGGTLQIHTGECFNAVPSGTPLFLVKNTRAVSPLPEATGMQAPRSAAESIR</sequence>
<dbReference type="GO" id="GO:0031388">
    <property type="term" value="P:organic acid phosphorylation"/>
    <property type="evidence" value="ECO:0007669"/>
    <property type="project" value="InterPro"/>
</dbReference>
<comment type="caution">
    <text evidence="1">The sequence shown here is derived from an EMBL/GenBank/DDBJ whole genome shotgun (WGS) entry which is preliminary data.</text>
</comment>
<dbReference type="Gene3D" id="3.40.50.10350">
    <property type="entry name" value="Glycerate kinase, domain 1"/>
    <property type="match status" value="1"/>
</dbReference>
<dbReference type="RefSeq" id="WP_154458032.1">
    <property type="nucleotide sequence ID" value="NZ_VUMV01000004.1"/>
</dbReference>
<dbReference type="InterPro" id="IPR004381">
    <property type="entry name" value="Glycerate_kinase"/>
</dbReference>
<dbReference type="AlphaFoldDB" id="A0A7X2P991"/>
<reference evidence="1 2" key="1">
    <citation type="submission" date="2019-08" db="EMBL/GenBank/DDBJ databases">
        <title>In-depth cultivation of the pig gut microbiome towards novel bacterial diversity and tailored functional studies.</title>
        <authorList>
            <person name="Wylensek D."/>
            <person name="Hitch T.C.A."/>
            <person name="Clavel T."/>
        </authorList>
    </citation>
    <scope>NUCLEOTIDE SEQUENCE [LARGE SCALE GENOMIC DNA]</scope>
    <source>
        <strain evidence="1 2">Oil+RF-744-WCA-WT-13</strain>
    </source>
</reference>
<dbReference type="InterPro" id="IPR036129">
    <property type="entry name" value="Glycerate_kinase_sf"/>
</dbReference>
<keyword evidence="1" id="KW-0808">Transferase</keyword>
<keyword evidence="2" id="KW-1185">Reference proteome</keyword>
<proteinExistence type="predicted"/>
<dbReference type="GO" id="GO:0008887">
    <property type="term" value="F:glycerate kinase activity"/>
    <property type="evidence" value="ECO:0007669"/>
    <property type="project" value="InterPro"/>
</dbReference>
<evidence type="ECO:0000313" key="1">
    <source>
        <dbReference type="EMBL" id="MST82131.1"/>
    </source>
</evidence>